<reference evidence="4" key="1">
    <citation type="journal article" date="2005" name="Nature">
        <title>The map-based sequence of the rice genome.</title>
        <authorList>
            <consortium name="International rice genome sequencing project (IRGSP)"/>
            <person name="Matsumoto T."/>
            <person name="Wu J."/>
            <person name="Kanamori H."/>
            <person name="Katayose Y."/>
            <person name="Fujisawa M."/>
            <person name="Namiki N."/>
            <person name="Mizuno H."/>
            <person name="Yamamoto K."/>
            <person name="Antonio B.A."/>
            <person name="Baba T."/>
            <person name="Sakata K."/>
            <person name="Nagamura Y."/>
            <person name="Aoki H."/>
            <person name="Arikawa K."/>
            <person name="Arita K."/>
            <person name="Bito T."/>
            <person name="Chiden Y."/>
            <person name="Fujitsuka N."/>
            <person name="Fukunaka R."/>
            <person name="Hamada M."/>
            <person name="Harada C."/>
            <person name="Hayashi A."/>
            <person name="Hijishita S."/>
            <person name="Honda M."/>
            <person name="Hosokawa S."/>
            <person name="Ichikawa Y."/>
            <person name="Idonuma A."/>
            <person name="Iijima M."/>
            <person name="Ikeda M."/>
            <person name="Ikeno M."/>
            <person name="Ito K."/>
            <person name="Ito S."/>
            <person name="Ito T."/>
            <person name="Ito Y."/>
            <person name="Ito Y."/>
            <person name="Iwabuchi A."/>
            <person name="Kamiya K."/>
            <person name="Karasawa W."/>
            <person name="Kurita K."/>
            <person name="Katagiri S."/>
            <person name="Kikuta A."/>
            <person name="Kobayashi H."/>
            <person name="Kobayashi N."/>
            <person name="Machita K."/>
            <person name="Maehara T."/>
            <person name="Masukawa M."/>
            <person name="Mizubayashi T."/>
            <person name="Mukai Y."/>
            <person name="Nagasaki H."/>
            <person name="Nagata Y."/>
            <person name="Naito S."/>
            <person name="Nakashima M."/>
            <person name="Nakama Y."/>
            <person name="Nakamichi Y."/>
            <person name="Nakamura M."/>
            <person name="Meguro A."/>
            <person name="Negishi M."/>
            <person name="Ohta I."/>
            <person name="Ohta T."/>
            <person name="Okamoto M."/>
            <person name="Ono N."/>
            <person name="Saji S."/>
            <person name="Sakaguchi M."/>
            <person name="Sakai K."/>
            <person name="Shibata M."/>
            <person name="Shimokawa T."/>
            <person name="Song J."/>
            <person name="Takazaki Y."/>
            <person name="Terasawa K."/>
            <person name="Tsugane M."/>
            <person name="Tsuji K."/>
            <person name="Ueda S."/>
            <person name="Waki K."/>
            <person name="Yamagata H."/>
            <person name="Yamamoto M."/>
            <person name="Yamamoto S."/>
            <person name="Yamane H."/>
            <person name="Yoshiki S."/>
            <person name="Yoshihara R."/>
            <person name="Yukawa K."/>
            <person name="Zhong H."/>
            <person name="Yano M."/>
            <person name="Yuan Q."/>
            <person name="Ouyang S."/>
            <person name="Liu J."/>
            <person name="Jones K.M."/>
            <person name="Gansberger K."/>
            <person name="Moffat K."/>
            <person name="Hill J."/>
            <person name="Bera J."/>
            <person name="Fadrosh D."/>
            <person name="Jin S."/>
            <person name="Johri S."/>
            <person name="Kim M."/>
            <person name="Overton L."/>
            <person name="Reardon M."/>
            <person name="Tsitrin T."/>
            <person name="Vuong H."/>
            <person name="Weaver B."/>
            <person name="Ciecko A."/>
            <person name="Tallon L."/>
            <person name="Jackson J."/>
            <person name="Pai G."/>
            <person name="Aken S.V."/>
            <person name="Utterback T."/>
            <person name="Reidmuller S."/>
            <person name="Feldblyum T."/>
            <person name="Hsiao J."/>
            <person name="Zismann V."/>
            <person name="Iobst S."/>
            <person name="de Vazeille A.R."/>
            <person name="Buell C.R."/>
            <person name="Ying K."/>
            <person name="Li Y."/>
            <person name="Lu T."/>
            <person name="Huang Y."/>
            <person name="Zhao Q."/>
            <person name="Feng Q."/>
            <person name="Zhang L."/>
            <person name="Zhu J."/>
            <person name="Weng Q."/>
            <person name="Mu J."/>
            <person name="Lu Y."/>
            <person name="Fan D."/>
            <person name="Liu Y."/>
            <person name="Guan J."/>
            <person name="Zhang Y."/>
            <person name="Yu S."/>
            <person name="Liu X."/>
            <person name="Zhang Y."/>
            <person name="Hong G."/>
            <person name="Han B."/>
            <person name="Choisne N."/>
            <person name="Demange N."/>
            <person name="Orjeda G."/>
            <person name="Samain S."/>
            <person name="Cattolico L."/>
            <person name="Pelletier E."/>
            <person name="Couloux A."/>
            <person name="Segurens B."/>
            <person name="Wincker P."/>
            <person name="D'Hont A."/>
            <person name="Scarpelli C."/>
            <person name="Weissenbach J."/>
            <person name="Salanoubat M."/>
            <person name="Quetier F."/>
            <person name="Yu Y."/>
            <person name="Kim H.R."/>
            <person name="Rambo T."/>
            <person name="Currie J."/>
            <person name="Collura K."/>
            <person name="Luo M."/>
            <person name="Yang T."/>
            <person name="Ammiraju J.S.S."/>
            <person name="Engler F."/>
            <person name="Soderlund C."/>
            <person name="Wing R.A."/>
            <person name="Palmer L.E."/>
            <person name="de la Bastide M."/>
            <person name="Spiegel L."/>
            <person name="Nascimento L."/>
            <person name="Zutavern T."/>
            <person name="O'Shaughnessy A."/>
            <person name="Dike S."/>
            <person name="Dedhia N."/>
            <person name="Preston R."/>
            <person name="Balija V."/>
            <person name="McCombie W.R."/>
            <person name="Chow T."/>
            <person name="Chen H."/>
            <person name="Chung M."/>
            <person name="Chen C."/>
            <person name="Shaw J."/>
            <person name="Wu H."/>
            <person name="Hsiao K."/>
            <person name="Chao Y."/>
            <person name="Chu M."/>
            <person name="Cheng C."/>
            <person name="Hour A."/>
            <person name="Lee P."/>
            <person name="Lin S."/>
            <person name="Lin Y."/>
            <person name="Liou J."/>
            <person name="Liu S."/>
            <person name="Hsing Y."/>
            <person name="Raghuvanshi S."/>
            <person name="Mohanty A."/>
            <person name="Bharti A.K."/>
            <person name="Gaur A."/>
            <person name="Gupta V."/>
            <person name="Kumar D."/>
            <person name="Ravi V."/>
            <person name="Vij S."/>
            <person name="Kapur A."/>
            <person name="Khurana P."/>
            <person name="Khurana P."/>
            <person name="Khurana J.P."/>
            <person name="Tyagi A.K."/>
            <person name="Gaikwad K."/>
            <person name="Singh A."/>
            <person name="Dalal V."/>
            <person name="Srivastava S."/>
            <person name="Dixit A."/>
            <person name="Pal A.K."/>
            <person name="Ghazi I.A."/>
            <person name="Yadav M."/>
            <person name="Pandit A."/>
            <person name="Bhargava A."/>
            <person name="Sureshbabu K."/>
            <person name="Batra K."/>
            <person name="Sharma T.R."/>
            <person name="Mohapatra T."/>
            <person name="Singh N.K."/>
            <person name="Messing J."/>
            <person name="Nelson A.B."/>
            <person name="Fuks G."/>
            <person name="Kavchok S."/>
            <person name="Keizer G."/>
            <person name="Linton E."/>
            <person name="Llaca V."/>
            <person name="Song R."/>
            <person name="Tanyolac B."/>
            <person name="Young S."/>
            <person name="Ho-Il K."/>
            <person name="Hahn J.H."/>
            <person name="Sangsakoo G."/>
            <person name="Vanavichit A."/>
            <person name="de Mattos Luiz.A.T."/>
            <person name="Zimmer P.D."/>
            <person name="Malone G."/>
            <person name="Dellagostin O."/>
            <person name="de Oliveira A.C."/>
            <person name="Bevan M."/>
            <person name="Bancroft I."/>
            <person name="Minx P."/>
            <person name="Cordum H."/>
            <person name="Wilson R."/>
            <person name="Cheng Z."/>
            <person name="Jin W."/>
            <person name="Jiang J."/>
            <person name="Leong S.A."/>
            <person name="Iwama H."/>
            <person name="Gojobori T."/>
            <person name="Itoh T."/>
            <person name="Niimura Y."/>
            <person name="Fujii Y."/>
            <person name="Habara T."/>
            <person name="Sakai H."/>
            <person name="Sato Y."/>
            <person name="Wilson G."/>
            <person name="Kumar K."/>
            <person name="McCouch S."/>
            <person name="Juretic N."/>
            <person name="Hoen D."/>
            <person name="Wright S."/>
            <person name="Bruskiewich R."/>
            <person name="Bureau T."/>
            <person name="Miyao A."/>
            <person name="Hirochika H."/>
            <person name="Nishikawa T."/>
            <person name="Kadowaki K."/>
            <person name="Sugiura M."/>
            <person name="Burr B."/>
            <person name="Sasaki T."/>
        </authorList>
    </citation>
    <scope>NUCLEOTIDE SEQUENCE [LARGE SCALE GENOMIC DNA]</scope>
    <source>
        <strain evidence="4">cv. Nipponbare</strain>
    </source>
</reference>
<dbReference type="InterPro" id="IPR008552">
    <property type="entry name" value="DUF834"/>
</dbReference>
<dbReference type="EMBL" id="AP005069">
    <property type="protein sequence ID" value="BAD23193.1"/>
    <property type="molecule type" value="Genomic_DNA"/>
</dbReference>
<feature type="region of interest" description="Disordered" evidence="1">
    <location>
        <begin position="21"/>
        <end position="142"/>
    </location>
</feature>
<evidence type="ECO:0000259" key="2">
    <source>
        <dbReference type="Pfam" id="PF05754"/>
    </source>
</evidence>
<feature type="compositionally biased region" description="Basic and acidic residues" evidence="1">
    <location>
        <begin position="66"/>
        <end position="80"/>
    </location>
</feature>
<accession>Q6K6E4</accession>
<reference evidence="4" key="2">
    <citation type="journal article" date="2008" name="Nucleic Acids Res.">
        <title>The rice annotation project database (RAP-DB): 2008 update.</title>
        <authorList>
            <consortium name="The rice annotation project (RAP)"/>
        </authorList>
    </citation>
    <scope>GENOME REANNOTATION</scope>
    <source>
        <strain evidence="4">cv. Nipponbare</strain>
    </source>
</reference>
<sequence>MEGWPGFTSRLRIQWRRRRSLAMTGGAAEPRRRSKHDGELRVDGDDGLPGVFGAREPAAGLALDLAEPREVAAQEGDGRGGGKRRLERLRAAEREDERGDGATSDGGERERWRPKEEREGTLFIAMGERDRAWNARNRARKT</sequence>
<evidence type="ECO:0000313" key="4">
    <source>
        <dbReference type="Proteomes" id="UP000000763"/>
    </source>
</evidence>
<evidence type="ECO:0000313" key="3">
    <source>
        <dbReference type="EMBL" id="BAD23193.1"/>
    </source>
</evidence>
<dbReference type="AlphaFoldDB" id="Q6K6E4"/>
<proteinExistence type="predicted"/>
<gene>
    <name evidence="3" type="primary">P0654A08.4</name>
</gene>
<dbReference type="Pfam" id="PF05754">
    <property type="entry name" value="DUF834"/>
    <property type="match status" value="1"/>
</dbReference>
<organism evidence="3 4">
    <name type="scientific">Oryza sativa subsp. japonica</name>
    <name type="common">Rice</name>
    <dbReference type="NCBI Taxonomy" id="39947"/>
    <lineage>
        <taxon>Eukaryota</taxon>
        <taxon>Viridiplantae</taxon>
        <taxon>Streptophyta</taxon>
        <taxon>Embryophyta</taxon>
        <taxon>Tracheophyta</taxon>
        <taxon>Spermatophyta</taxon>
        <taxon>Magnoliopsida</taxon>
        <taxon>Liliopsida</taxon>
        <taxon>Poales</taxon>
        <taxon>Poaceae</taxon>
        <taxon>BOP clade</taxon>
        <taxon>Oryzoideae</taxon>
        <taxon>Oryzeae</taxon>
        <taxon>Oryzinae</taxon>
        <taxon>Oryza</taxon>
        <taxon>Oryza sativa</taxon>
    </lineage>
</organism>
<feature type="domain" description="DUF834" evidence="2">
    <location>
        <begin position="32"/>
        <end position="82"/>
    </location>
</feature>
<feature type="compositionally biased region" description="Basic and acidic residues" evidence="1">
    <location>
        <begin position="88"/>
        <end position="120"/>
    </location>
</feature>
<name>Q6K6E4_ORYSJ</name>
<evidence type="ECO:0000256" key="1">
    <source>
        <dbReference type="SAM" id="MobiDB-lite"/>
    </source>
</evidence>
<dbReference type="Proteomes" id="UP000000763">
    <property type="component" value="Chromosome 2"/>
</dbReference>
<protein>
    <recommendedName>
        <fullName evidence="2">DUF834 domain-containing protein</fullName>
    </recommendedName>
</protein>